<evidence type="ECO:0000313" key="11">
    <source>
        <dbReference type="Proteomes" id="UP000253918"/>
    </source>
</evidence>
<evidence type="ECO:0000256" key="5">
    <source>
        <dbReference type="ARBA" id="ARBA00022692"/>
    </source>
</evidence>
<evidence type="ECO:0000256" key="1">
    <source>
        <dbReference type="ARBA" id="ARBA00004651"/>
    </source>
</evidence>
<dbReference type="AlphaFoldDB" id="A0A369VSX6"/>
<protein>
    <submittedName>
        <fullName evidence="10">Glycosyltransferase</fullName>
    </submittedName>
</protein>
<dbReference type="Pfam" id="PF13231">
    <property type="entry name" value="PMT_2"/>
    <property type="match status" value="1"/>
</dbReference>
<feature type="transmembrane region" description="Helical" evidence="8">
    <location>
        <begin position="30"/>
        <end position="54"/>
    </location>
</feature>
<feature type="transmembrane region" description="Helical" evidence="8">
    <location>
        <begin position="7"/>
        <end position="24"/>
    </location>
</feature>
<keyword evidence="5 8" id="KW-0812">Transmembrane</keyword>
<feature type="transmembrane region" description="Helical" evidence="8">
    <location>
        <begin position="66"/>
        <end position="84"/>
    </location>
</feature>
<keyword evidence="7 8" id="KW-0472">Membrane</keyword>
<comment type="subcellular location">
    <subcellularLocation>
        <location evidence="1">Cell membrane</location>
        <topology evidence="1">Multi-pass membrane protein</topology>
    </subcellularLocation>
</comment>
<feature type="transmembrane region" description="Helical" evidence="8">
    <location>
        <begin position="127"/>
        <end position="149"/>
    </location>
</feature>
<name>A0A369VSX6_9SPHN</name>
<dbReference type="InterPro" id="IPR050297">
    <property type="entry name" value="LipidA_mod_glycosyltrf_83"/>
</dbReference>
<keyword evidence="11" id="KW-1185">Reference proteome</keyword>
<evidence type="ECO:0000256" key="3">
    <source>
        <dbReference type="ARBA" id="ARBA00022676"/>
    </source>
</evidence>
<dbReference type="GO" id="GO:0005886">
    <property type="term" value="C:plasma membrane"/>
    <property type="evidence" value="ECO:0007669"/>
    <property type="project" value="UniProtKB-SubCell"/>
</dbReference>
<feature type="transmembrane region" description="Helical" evidence="8">
    <location>
        <begin position="441"/>
        <end position="461"/>
    </location>
</feature>
<evidence type="ECO:0000256" key="2">
    <source>
        <dbReference type="ARBA" id="ARBA00022475"/>
    </source>
</evidence>
<accession>A0A369VSX6</accession>
<feature type="transmembrane region" description="Helical" evidence="8">
    <location>
        <begin position="415"/>
        <end position="434"/>
    </location>
</feature>
<feature type="transmembrane region" description="Helical" evidence="8">
    <location>
        <begin position="382"/>
        <end position="403"/>
    </location>
</feature>
<evidence type="ECO:0000313" key="10">
    <source>
        <dbReference type="EMBL" id="RDE04775.1"/>
    </source>
</evidence>
<feature type="transmembrane region" description="Helical" evidence="8">
    <location>
        <begin position="262"/>
        <end position="281"/>
    </location>
</feature>
<dbReference type="PANTHER" id="PTHR33908:SF11">
    <property type="entry name" value="MEMBRANE PROTEIN"/>
    <property type="match status" value="1"/>
</dbReference>
<dbReference type="OrthoDB" id="7813221at2"/>
<evidence type="ECO:0000256" key="6">
    <source>
        <dbReference type="ARBA" id="ARBA00022989"/>
    </source>
</evidence>
<keyword evidence="4 10" id="KW-0808">Transferase</keyword>
<feature type="transmembrane region" description="Helical" evidence="8">
    <location>
        <begin position="224"/>
        <end position="250"/>
    </location>
</feature>
<gene>
    <name evidence="10" type="ORF">DVW87_14435</name>
</gene>
<reference evidence="10 11" key="1">
    <citation type="submission" date="2018-07" db="EMBL/GenBank/DDBJ databases">
        <title>a novel species of Sphingomonas isolated from the rhizosphere soil of Araceae plant.</title>
        <authorList>
            <person name="Zhiyong W."/>
            <person name="Qinglan Z."/>
            <person name="Zhiwei F."/>
            <person name="Ding X."/>
            <person name="Gejiao W."/>
            <person name="Shixue Z."/>
        </authorList>
    </citation>
    <scope>NUCLEOTIDE SEQUENCE [LARGE SCALE GENOMIC DNA]</scope>
    <source>
        <strain evidence="10 11">WZY 27</strain>
    </source>
</reference>
<dbReference type="GO" id="GO:0016763">
    <property type="term" value="F:pentosyltransferase activity"/>
    <property type="evidence" value="ECO:0007669"/>
    <property type="project" value="TreeGrafter"/>
</dbReference>
<evidence type="ECO:0000256" key="7">
    <source>
        <dbReference type="ARBA" id="ARBA00023136"/>
    </source>
</evidence>
<evidence type="ECO:0000256" key="4">
    <source>
        <dbReference type="ARBA" id="ARBA00022679"/>
    </source>
</evidence>
<dbReference type="PANTHER" id="PTHR33908">
    <property type="entry name" value="MANNOSYLTRANSFERASE YKCB-RELATED"/>
    <property type="match status" value="1"/>
</dbReference>
<evidence type="ECO:0000259" key="9">
    <source>
        <dbReference type="Pfam" id="PF13231"/>
    </source>
</evidence>
<keyword evidence="6 8" id="KW-1133">Transmembrane helix</keyword>
<evidence type="ECO:0000256" key="8">
    <source>
        <dbReference type="SAM" id="Phobius"/>
    </source>
</evidence>
<dbReference type="GO" id="GO:0009103">
    <property type="term" value="P:lipopolysaccharide biosynthetic process"/>
    <property type="evidence" value="ECO:0007669"/>
    <property type="project" value="UniProtKB-ARBA"/>
</dbReference>
<proteinExistence type="predicted"/>
<keyword evidence="2" id="KW-1003">Cell membrane</keyword>
<feature type="domain" description="Glycosyltransferase RgtA/B/C/D-like" evidence="9">
    <location>
        <begin position="125"/>
        <end position="279"/>
    </location>
</feature>
<keyword evidence="3" id="KW-0328">Glycosyltransferase</keyword>
<organism evidence="10 11">
    <name type="scientific">Sphingomonas aracearum</name>
    <dbReference type="NCBI Taxonomy" id="2283317"/>
    <lineage>
        <taxon>Bacteria</taxon>
        <taxon>Pseudomonadati</taxon>
        <taxon>Pseudomonadota</taxon>
        <taxon>Alphaproteobacteria</taxon>
        <taxon>Sphingomonadales</taxon>
        <taxon>Sphingomonadaceae</taxon>
        <taxon>Sphingomonas</taxon>
    </lineage>
</organism>
<dbReference type="EMBL" id="QQNB01000003">
    <property type="protein sequence ID" value="RDE04775.1"/>
    <property type="molecule type" value="Genomic_DNA"/>
</dbReference>
<dbReference type="InterPro" id="IPR038731">
    <property type="entry name" value="RgtA/B/C-like"/>
</dbReference>
<dbReference type="RefSeq" id="WP_114688512.1">
    <property type="nucleotide sequence ID" value="NZ_QQNB01000003.1"/>
</dbReference>
<dbReference type="Proteomes" id="UP000253918">
    <property type="component" value="Unassembled WGS sequence"/>
</dbReference>
<comment type="caution">
    <text evidence="10">The sequence shown here is derived from an EMBL/GenBank/DDBJ whole genome shotgun (WGS) entry which is preliminary data.</text>
</comment>
<sequence>MAAERSLRIALIVLLEALAGYGVLSMPGLAAAWGPSIGGLVVLALWAGVAGWVLAGSIHTAPRWQWGVFWLVALGFRVAAALLTDGRVSPGDPHWYLVLAENLLHGRGLTLFEPFMGVEAHALFPPAYALLLAGWGGLVGFTTGTLLLLSTLTDLAAAAVIVQLGRSLATPRAGIAAASLYLIWPSVVFDAPLAQKESFATLLALLLAWGWVRADRERAFWRSWLAIGVPAGLLALTQPGQAPLAGLFAIALLPRLGLRRMLAVGVPAAGVAAAVMVPWWVRNWRVFGQFVPLTSAGGYSLWIGNNPDATGSWEPPPAALRGLPEIAFGKAAAAIAKQWIVTHPLDFVHLTIAKFLRACAVSDFLVDRLAAMRPPIARSVGALLFPLSYGAHLLLLGGGAAALGLRRTAGLPTTLLLLAACIAQLALFGVWFEFSERHRAFLTPFLLLAVAQAVAGLRAGVSRIIPSAAPLAAARPAA</sequence>